<evidence type="ECO:0000313" key="2">
    <source>
        <dbReference type="EMBL" id="KAK4277726.1"/>
    </source>
</evidence>
<evidence type="ECO:0000256" key="1">
    <source>
        <dbReference type="SAM" id="MobiDB-lite"/>
    </source>
</evidence>
<gene>
    <name evidence="2" type="ORF">QN277_015678</name>
</gene>
<name>A0AAE1JYZ0_9FABA</name>
<feature type="region of interest" description="Disordered" evidence="1">
    <location>
        <begin position="19"/>
        <end position="47"/>
    </location>
</feature>
<dbReference type="Proteomes" id="UP001293593">
    <property type="component" value="Unassembled WGS sequence"/>
</dbReference>
<sequence>MQLTWNPWLHFGRTLTFSPSTNSPRQIGHSVAPISVEPDEPYTTKGI</sequence>
<keyword evidence="3" id="KW-1185">Reference proteome</keyword>
<comment type="caution">
    <text evidence="2">The sequence shown here is derived from an EMBL/GenBank/DDBJ whole genome shotgun (WGS) entry which is preliminary data.</text>
</comment>
<accession>A0AAE1JYZ0</accession>
<protein>
    <submittedName>
        <fullName evidence="2">Uncharacterized protein</fullName>
    </submittedName>
</protein>
<organism evidence="2 3">
    <name type="scientific">Acacia crassicarpa</name>
    <name type="common">northern wattle</name>
    <dbReference type="NCBI Taxonomy" id="499986"/>
    <lineage>
        <taxon>Eukaryota</taxon>
        <taxon>Viridiplantae</taxon>
        <taxon>Streptophyta</taxon>
        <taxon>Embryophyta</taxon>
        <taxon>Tracheophyta</taxon>
        <taxon>Spermatophyta</taxon>
        <taxon>Magnoliopsida</taxon>
        <taxon>eudicotyledons</taxon>
        <taxon>Gunneridae</taxon>
        <taxon>Pentapetalae</taxon>
        <taxon>rosids</taxon>
        <taxon>fabids</taxon>
        <taxon>Fabales</taxon>
        <taxon>Fabaceae</taxon>
        <taxon>Caesalpinioideae</taxon>
        <taxon>mimosoid clade</taxon>
        <taxon>Acacieae</taxon>
        <taxon>Acacia</taxon>
    </lineage>
</organism>
<dbReference type="AlphaFoldDB" id="A0AAE1JYZ0"/>
<evidence type="ECO:0000313" key="3">
    <source>
        <dbReference type="Proteomes" id="UP001293593"/>
    </source>
</evidence>
<reference evidence="2" key="1">
    <citation type="submission" date="2023-10" db="EMBL/GenBank/DDBJ databases">
        <title>Chromosome-level genome of the transformable northern wattle, Acacia crassicarpa.</title>
        <authorList>
            <person name="Massaro I."/>
            <person name="Sinha N.R."/>
            <person name="Poethig S."/>
            <person name="Leichty A.R."/>
        </authorList>
    </citation>
    <scope>NUCLEOTIDE SEQUENCE</scope>
    <source>
        <strain evidence="2">Acra3RX</strain>
        <tissue evidence="2">Leaf</tissue>
    </source>
</reference>
<dbReference type="EMBL" id="JAWXYG010000003">
    <property type="protein sequence ID" value="KAK4277726.1"/>
    <property type="molecule type" value="Genomic_DNA"/>
</dbReference>
<proteinExistence type="predicted"/>